<evidence type="ECO:0000313" key="3">
    <source>
        <dbReference type="Proteomes" id="UP000292459"/>
    </source>
</evidence>
<dbReference type="InterPro" id="IPR012337">
    <property type="entry name" value="RNaseH-like_sf"/>
</dbReference>
<dbReference type="OrthoDB" id="467852at2"/>
<keyword evidence="3" id="KW-1185">Reference proteome</keyword>
<dbReference type="Proteomes" id="UP000292459">
    <property type="component" value="Unassembled WGS sequence"/>
</dbReference>
<dbReference type="GO" id="GO:0003676">
    <property type="term" value="F:nucleic acid binding"/>
    <property type="evidence" value="ECO:0007669"/>
    <property type="project" value="InterPro"/>
</dbReference>
<proteinExistence type="predicted"/>
<dbReference type="InterPro" id="IPR047655">
    <property type="entry name" value="Transpos_IS630-like"/>
</dbReference>
<name>A0A4Q7E6R2_9CYAN</name>
<gene>
    <name evidence="2" type="ORF">DYY88_15500</name>
</gene>
<evidence type="ECO:0000259" key="1">
    <source>
        <dbReference type="Pfam" id="PF13358"/>
    </source>
</evidence>
<dbReference type="AlphaFoldDB" id="A0A4Q7E6R2"/>
<protein>
    <submittedName>
        <fullName evidence="2">IS630 family transposase</fullName>
    </submittedName>
</protein>
<evidence type="ECO:0000313" key="2">
    <source>
        <dbReference type="EMBL" id="RZM77951.1"/>
    </source>
</evidence>
<dbReference type="InterPro" id="IPR036397">
    <property type="entry name" value="RNaseH_sf"/>
</dbReference>
<feature type="domain" description="Tc1-like transposase DDE" evidence="1">
    <location>
        <begin position="16"/>
        <end position="151"/>
    </location>
</feature>
<reference evidence="2 3" key="1">
    <citation type="submission" date="2018-11" db="EMBL/GenBank/DDBJ databases">
        <title>Whole genome sequencing of an environmental sample.</title>
        <authorList>
            <person name="Sarangi A.N."/>
            <person name="Singh D."/>
            <person name="Tripathy S."/>
        </authorList>
    </citation>
    <scope>NUCLEOTIDE SEQUENCE [LARGE SCALE GENOMIC DNA]</scope>
    <source>
        <strain evidence="2 3">Lakshadweep</strain>
    </source>
</reference>
<comment type="caution">
    <text evidence="2">The sequence shown here is derived from an EMBL/GenBank/DDBJ whole genome shotgun (WGS) entry which is preliminary data.</text>
</comment>
<dbReference type="Pfam" id="PF13358">
    <property type="entry name" value="DDE_3"/>
    <property type="match status" value="1"/>
</dbReference>
<dbReference type="SUPFAM" id="SSF53098">
    <property type="entry name" value="Ribonuclease H-like"/>
    <property type="match status" value="1"/>
</dbReference>
<dbReference type="Gene3D" id="3.30.420.10">
    <property type="entry name" value="Ribonuclease H-like superfamily/Ribonuclease H"/>
    <property type="match status" value="1"/>
</dbReference>
<sequence length="185" mass="21389">MREFQTLLDIPKLRYLTQDESRIGRKTETSRVITAKGVKPKAKVAWPREAFWLYGVVEPLSGWHWTQQHDHLNSEHFQQFIDDLSHALGDTVVVMQLDGAPAHRAKALVWPDNLIPVFQPPYCPEVNAIERLWQYLKRQWKGENFDSLAALRQRVEQALTHLSASRVQSLTSFDFILDALLQAAF</sequence>
<accession>A0A4Q7E6R2</accession>
<dbReference type="InterPro" id="IPR038717">
    <property type="entry name" value="Tc1-like_DDE_dom"/>
</dbReference>
<organism evidence="2 3">
    <name type="scientific">Leptolyngbya iicbica LK</name>
    <dbReference type="NCBI Taxonomy" id="2294035"/>
    <lineage>
        <taxon>Bacteria</taxon>
        <taxon>Bacillati</taxon>
        <taxon>Cyanobacteriota</taxon>
        <taxon>Cyanophyceae</taxon>
        <taxon>Leptolyngbyales</taxon>
        <taxon>Leptolyngbyaceae</taxon>
        <taxon>Leptolyngbya group</taxon>
        <taxon>Leptolyngbya</taxon>
        <taxon>Leptolyngbya iicbica</taxon>
    </lineage>
</organism>
<dbReference type="EMBL" id="QVFV01000003">
    <property type="protein sequence ID" value="RZM77951.1"/>
    <property type="molecule type" value="Genomic_DNA"/>
</dbReference>
<dbReference type="NCBIfam" id="NF033545">
    <property type="entry name" value="transpos_IS630"/>
    <property type="match status" value="1"/>
</dbReference>